<gene>
    <name evidence="1" type="ORF">TTAC_LOCUS11083</name>
</gene>
<dbReference type="AlphaFoldDB" id="A0A0R3XC23"/>
<sequence length="88" mass="8807">MGARWTALSGSKALVRRVTQTGDEVRLVVAPLPPHLPSRIHETVALVLDDYADPAAGNNFGDTGVAPAVGAGTDGGCVGTGRGCSGPP</sequence>
<dbReference type="Proteomes" id="UP000274429">
    <property type="component" value="Unassembled WGS sequence"/>
</dbReference>
<name>A0A0R3XC23_HYDTA</name>
<reference evidence="3" key="1">
    <citation type="submission" date="2017-02" db="UniProtKB">
        <authorList>
            <consortium name="WormBaseParasite"/>
        </authorList>
    </citation>
    <scope>IDENTIFICATION</scope>
</reference>
<organism evidence="3">
    <name type="scientific">Hydatigena taeniaeformis</name>
    <name type="common">Feline tapeworm</name>
    <name type="synonym">Taenia taeniaeformis</name>
    <dbReference type="NCBI Taxonomy" id="6205"/>
    <lineage>
        <taxon>Eukaryota</taxon>
        <taxon>Metazoa</taxon>
        <taxon>Spiralia</taxon>
        <taxon>Lophotrochozoa</taxon>
        <taxon>Platyhelminthes</taxon>
        <taxon>Cestoda</taxon>
        <taxon>Eucestoda</taxon>
        <taxon>Cyclophyllidea</taxon>
        <taxon>Taeniidae</taxon>
        <taxon>Hydatigera</taxon>
    </lineage>
</organism>
<evidence type="ECO:0000313" key="3">
    <source>
        <dbReference type="WBParaSite" id="TTAC_0001110001-mRNA-1"/>
    </source>
</evidence>
<proteinExistence type="predicted"/>
<protein>
    <submittedName>
        <fullName evidence="3">RanBD1 domain-containing protein</fullName>
    </submittedName>
</protein>
<reference evidence="1 2" key="2">
    <citation type="submission" date="2018-11" db="EMBL/GenBank/DDBJ databases">
        <authorList>
            <consortium name="Pathogen Informatics"/>
        </authorList>
    </citation>
    <scope>NUCLEOTIDE SEQUENCE [LARGE SCALE GENOMIC DNA]</scope>
</reference>
<dbReference type="EMBL" id="UYWX01022904">
    <property type="protein sequence ID" value="VDM36063.1"/>
    <property type="molecule type" value="Genomic_DNA"/>
</dbReference>
<evidence type="ECO:0000313" key="1">
    <source>
        <dbReference type="EMBL" id="VDM36063.1"/>
    </source>
</evidence>
<dbReference type="WBParaSite" id="TTAC_0001110001-mRNA-1">
    <property type="protein sequence ID" value="TTAC_0001110001-mRNA-1"/>
    <property type="gene ID" value="TTAC_0001110001"/>
</dbReference>
<keyword evidence="2" id="KW-1185">Reference proteome</keyword>
<accession>A0A0R3XC23</accession>
<evidence type="ECO:0000313" key="2">
    <source>
        <dbReference type="Proteomes" id="UP000274429"/>
    </source>
</evidence>